<gene>
    <name evidence="2" type="ORF">GMARGA_LOCUS1592</name>
</gene>
<keyword evidence="3" id="KW-1185">Reference proteome</keyword>
<feature type="non-terminal residue" evidence="2">
    <location>
        <position position="72"/>
    </location>
</feature>
<evidence type="ECO:0000256" key="1">
    <source>
        <dbReference type="SAM" id="MobiDB-lite"/>
    </source>
</evidence>
<reference evidence="2 3" key="1">
    <citation type="submission" date="2021-06" db="EMBL/GenBank/DDBJ databases">
        <authorList>
            <person name="Kallberg Y."/>
            <person name="Tangrot J."/>
            <person name="Rosling A."/>
        </authorList>
    </citation>
    <scope>NUCLEOTIDE SEQUENCE [LARGE SCALE GENOMIC DNA]</scope>
    <source>
        <strain evidence="2 3">120-4 pot B 10/14</strain>
    </source>
</reference>
<feature type="compositionally biased region" description="Polar residues" evidence="1">
    <location>
        <begin position="1"/>
        <end position="26"/>
    </location>
</feature>
<comment type="caution">
    <text evidence="2">The sequence shown here is derived from an EMBL/GenBank/DDBJ whole genome shotgun (WGS) entry which is preliminary data.</text>
</comment>
<proteinExistence type="predicted"/>
<sequence>MNGSTNSTIRPQQQINNGQPQRNQNIHVVRPLPIPQNNANRINNTFIDQQYNDLINGDPFNRIQCSPQQDTP</sequence>
<name>A0ABM8VZS6_GIGMA</name>
<dbReference type="Proteomes" id="UP000789901">
    <property type="component" value="Unassembled WGS sequence"/>
</dbReference>
<organism evidence="2 3">
    <name type="scientific">Gigaspora margarita</name>
    <dbReference type="NCBI Taxonomy" id="4874"/>
    <lineage>
        <taxon>Eukaryota</taxon>
        <taxon>Fungi</taxon>
        <taxon>Fungi incertae sedis</taxon>
        <taxon>Mucoromycota</taxon>
        <taxon>Glomeromycotina</taxon>
        <taxon>Glomeromycetes</taxon>
        <taxon>Diversisporales</taxon>
        <taxon>Gigasporaceae</taxon>
        <taxon>Gigaspora</taxon>
    </lineage>
</organism>
<feature type="region of interest" description="Disordered" evidence="1">
    <location>
        <begin position="1"/>
        <end position="27"/>
    </location>
</feature>
<evidence type="ECO:0000313" key="3">
    <source>
        <dbReference type="Proteomes" id="UP000789901"/>
    </source>
</evidence>
<accession>A0ABM8VZS6</accession>
<dbReference type="EMBL" id="CAJVQB010000428">
    <property type="protein sequence ID" value="CAG8488292.1"/>
    <property type="molecule type" value="Genomic_DNA"/>
</dbReference>
<evidence type="ECO:0000313" key="2">
    <source>
        <dbReference type="EMBL" id="CAG8488292.1"/>
    </source>
</evidence>
<protein>
    <submittedName>
        <fullName evidence="2">34401_t:CDS:1</fullName>
    </submittedName>
</protein>